<sequence length="782" mass="84986">MAWIGNLIKRGLQIGDANPNRVVEVKSEKYSDRLIISREDSIVLYSCSENEPRYEIIMHRPCSESLSQAFSLFRSEVRTEAEDRFIILKDKLPFLCNVSSISLGVIQKYCTVLQDNPSWNICHLIIYFNLIDAVTKPEVLSQINAIDPIIGISPLQLAVKEGNLNMVVKLMQNNASLGHLDHEGNSVFHFAATQNRDIINALSSGDTKSLNIRNLNGQTPLHVACLNDKPECVTALLVSGADVNLSGGSPGSSTTPPGLVGDLVNDYSNKLQPQEMKYGGTPLHWAASKEVIDALLDRNCDIDALNFASRTALHVMVLKNRLECVVALLSREADMSIADSNGDTALHLAVKEKNIPIVQALIVFGADLALLNNDGMTARHLAASDSNEMSAKILYILHAVGAARCPFLMASCHPGCAPDGTENGIPPSPAPGPAHRAVSSLLQSSTLTATPSKGCRLLCLDGGGIRGLVLVTLLLHLEAAVGKPIIHCFDWVAATSTGAILALALAAGKSLKECLCLYFRLKDQAFAGFRPYASEPLETMLKETLGTDTTMIDIKHPKLMIIGCLADRKPVDIHVFRNYQGSQEILGVPLERKSGPEFEPLTPYDKQLLWEAARASGAAPSYFRAFGRFVDGGLIGNNPTLDALTEIHEVNTALRHMSRANEAQDVSVVVSLGTGSVPLTKVDNVDVFWPSGIWETARAVSGMRSMQAVLVDQATLSDGRLIDRTRAICSMLGKPYFRFSPQLSEDIAMDEKGDAKLVNMLWETKAYIMSQDKLVNRLATIL</sequence>
<evidence type="ECO:0000256" key="7">
    <source>
        <dbReference type="PROSITE-ProRule" id="PRU00023"/>
    </source>
</evidence>
<dbReference type="InterPro" id="IPR016035">
    <property type="entry name" value="Acyl_Trfase/lysoPLipase"/>
</dbReference>
<protein>
    <recommendedName>
        <fullName evidence="1">phospholipase A2</fullName>
        <ecNumber evidence="1">3.1.1.4</ecNumber>
    </recommendedName>
</protein>
<dbReference type="PROSITE" id="PS50297">
    <property type="entry name" value="ANK_REP_REGION"/>
    <property type="match status" value="3"/>
</dbReference>
<feature type="active site" description="Proton acceptor" evidence="8">
    <location>
        <position position="631"/>
    </location>
</feature>
<dbReference type="InterPro" id="IPR002641">
    <property type="entry name" value="PNPLA_dom"/>
</dbReference>
<evidence type="ECO:0000256" key="8">
    <source>
        <dbReference type="PROSITE-ProRule" id="PRU01161"/>
    </source>
</evidence>
<dbReference type="PROSITE" id="PS51635">
    <property type="entry name" value="PNPLA"/>
    <property type="match status" value="1"/>
</dbReference>
<dbReference type="Gene3D" id="1.25.40.20">
    <property type="entry name" value="Ankyrin repeat-containing domain"/>
    <property type="match status" value="2"/>
</dbReference>
<keyword evidence="5 8" id="KW-0443">Lipid metabolism</keyword>
<dbReference type="GO" id="GO:0047499">
    <property type="term" value="F:calcium-independent phospholipase A2 activity"/>
    <property type="evidence" value="ECO:0007669"/>
    <property type="project" value="InterPro"/>
</dbReference>
<evidence type="ECO:0000259" key="9">
    <source>
        <dbReference type="PROSITE" id="PS51635"/>
    </source>
</evidence>
<evidence type="ECO:0000313" key="11">
    <source>
        <dbReference type="Proteomes" id="UP001152798"/>
    </source>
</evidence>
<dbReference type="OrthoDB" id="10021675at2759"/>
<dbReference type="EMBL" id="OV725080">
    <property type="protein sequence ID" value="CAH1398520.1"/>
    <property type="molecule type" value="Genomic_DNA"/>
</dbReference>
<evidence type="ECO:0000256" key="6">
    <source>
        <dbReference type="ARBA" id="ARBA00023422"/>
    </source>
</evidence>
<keyword evidence="11" id="KW-1185">Reference proteome</keyword>
<dbReference type="Proteomes" id="UP001152798">
    <property type="component" value="Chromosome 4"/>
</dbReference>
<dbReference type="InterPro" id="IPR002110">
    <property type="entry name" value="Ankyrin_rpt"/>
</dbReference>
<dbReference type="SMART" id="SM00248">
    <property type="entry name" value="ANK"/>
    <property type="match status" value="7"/>
</dbReference>
<evidence type="ECO:0000256" key="5">
    <source>
        <dbReference type="ARBA" id="ARBA00023098"/>
    </source>
</evidence>
<dbReference type="PROSITE" id="PS50088">
    <property type="entry name" value="ANK_REPEAT"/>
    <property type="match status" value="4"/>
</dbReference>
<feature type="short sequence motif" description="DGA/G" evidence="8">
    <location>
        <begin position="631"/>
        <end position="633"/>
    </location>
</feature>
<comment type="catalytic activity">
    <reaction evidence="6">
        <text>a 1,2-diacyl-sn-glycero-3-phosphocholine + H2O = a 1-acyl-sn-glycero-3-phosphocholine + a fatty acid + H(+)</text>
        <dbReference type="Rhea" id="RHEA:15801"/>
        <dbReference type="ChEBI" id="CHEBI:15377"/>
        <dbReference type="ChEBI" id="CHEBI:15378"/>
        <dbReference type="ChEBI" id="CHEBI:28868"/>
        <dbReference type="ChEBI" id="CHEBI:57643"/>
        <dbReference type="ChEBI" id="CHEBI:58168"/>
        <dbReference type="EC" id="3.1.1.4"/>
    </reaction>
    <physiologicalReaction direction="left-to-right" evidence="6">
        <dbReference type="Rhea" id="RHEA:15802"/>
    </physiologicalReaction>
</comment>
<evidence type="ECO:0000313" key="10">
    <source>
        <dbReference type="EMBL" id="CAH1398520.1"/>
    </source>
</evidence>
<dbReference type="AlphaFoldDB" id="A0A9P0HAB8"/>
<keyword evidence="3 8" id="KW-0378">Hydrolase</keyword>
<feature type="short sequence motif" description="GXGXXG" evidence="8">
    <location>
        <begin position="462"/>
        <end position="467"/>
    </location>
</feature>
<dbReference type="GO" id="GO:0052816">
    <property type="term" value="F:long-chain fatty acyl-CoA hydrolase activity"/>
    <property type="evidence" value="ECO:0007669"/>
    <property type="project" value="TreeGrafter"/>
</dbReference>
<feature type="repeat" description="ANK" evidence="7">
    <location>
        <begin position="341"/>
        <end position="373"/>
    </location>
</feature>
<evidence type="ECO:0000256" key="4">
    <source>
        <dbReference type="ARBA" id="ARBA00023043"/>
    </source>
</evidence>
<gene>
    <name evidence="10" type="ORF">NEZAVI_LOCUS8149</name>
</gene>
<reference evidence="10" key="1">
    <citation type="submission" date="2022-01" db="EMBL/GenBank/DDBJ databases">
        <authorList>
            <person name="King R."/>
        </authorList>
    </citation>
    <scope>NUCLEOTIDE SEQUENCE</scope>
</reference>
<evidence type="ECO:0000256" key="3">
    <source>
        <dbReference type="ARBA" id="ARBA00022801"/>
    </source>
</evidence>
<keyword evidence="4 7" id="KW-0040">ANK repeat</keyword>
<dbReference type="PANTHER" id="PTHR24139:SF34">
    <property type="entry name" value="85_88 KDA CALCIUM-INDEPENDENT PHOSPHOLIPASE A2"/>
    <property type="match status" value="1"/>
</dbReference>
<organism evidence="10 11">
    <name type="scientific">Nezara viridula</name>
    <name type="common">Southern green stink bug</name>
    <name type="synonym">Cimex viridulus</name>
    <dbReference type="NCBI Taxonomy" id="85310"/>
    <lineage>
        <taxon>Eukaryota</taxon>
        <taxon>Metazoa</taxon>
        <taxon>Ecdysozoa</taxon>
        <taxon>Arthropoda</taxon>
        <taxon>Hexapoda</taxon>
        <taxon>Insecta</taxon>
        <taxon>Pterygota</taxon>
        <taxon>Neoptera</taxon>
        <taxon>Paraneoptera</taxon>
        <taxon>Hemiptera</taxon>
        <taxon>Heteroptera</taxon>
        <taxon>Panheteroptera</taxon>
        <taxon>Pentatomomorpha</taxon>
        <taxon>Pentatomoidea</taxon>
        <taxon>Pentatomidae</taxon>
        <taxon>Pentatominae</taxon>
        <taxon>Nezara</taxon>
    </lineage>
</organism>
<feature type="repeat" description="ANK" evidence="7">
    <location>
        <begin position="308"/>
        <end position="340"/>
    </location>
</feature>
<dbReference type="Gene3D" id="3.40.1090.10">
    <property type="entry name" value="Cytosolic phospholipase A2 catalytic domain"/>
    <property type="match status" value="1"/>
</dbReference>
<comment type="caution">
    <text evidence="8">Lacks conserved residue(s) required for the propagation of feature annotation.</text>
</comment>
<feature type="repeat" description="ANK" evidence="7">
    <location>
        <begin position="150"/>
        <end position="182"/>
    </location>
</feature>
<dbReference type="GO" id="GO:0005739">
    <property type="term" value="C:mitochondrion"/>
    <property type="evidence" value="ECO:0007669"/>
    <property type="project" value="TreeGrafter"/>
</dbReference>
<evidence type="ECO:0000256" key="2">
    <source>
        <dbReference type="ARBA" id="ARBA00022737"/>
    </source>
</evidence>
<dbReference type="Pfam" id="PF12796">
    <property type="entry name" value="Ank_2"/>
    <property type="match status" value="2"/>
</dbReference>
<dbReference type="GO" id="GO:2000304">
    <property type="term" value="P:positive regulation of ceramide biosynthetic process"/>
    <property type="evidence" value="ECO:0007669"/>
    <property type="project" value="TreeGrafter"/>
</dbReference>
<dbReference type="InterPro" id="IPR036770">
    <property type="entry name" value="Ankyrin_rpt-contain_sf"/>
</dbReference>
<feature type="repeat" description="ANK" evidence="7">
    <location>
        <begin position="216"/>
        <end position="248"/>
    </location>
</feature>
<keyword evidence="8" id="KW-0442">Lipid degradation</keyword>
<dbReference type="SUPFAM" id="SSF52151">
    <property type="entry name" value="FabD/lysophospholipase-like"/>
    <property type="match status" value="1"/>
</dbReference>
<dbReference type="GO" id="GO:0016042">
    <property type="term" value="P:lipid catabolic process"/>
    <property type="evidence" value="ECO:0007669"/>
    <property type="project" value="UniProtKB-UniRule"/>
</dbReference>
<evidence type="ECO:0000256" key="1">
    <source>
        <dbReference type="ARBA" id="ARBA00013278"/>
    </source>
</evidence>
<dbReference type="Pfam" id="PF00023">
    <property type="entry name" value="Ank"/>
    <property type="match status" value="1"/>
</dbReference>
<proteinExistence type="predicted"/>
<dbReference type="PANTHER" id="PTHR24139">
    <property type="entry name" value="CALCIUM-INDEPENDENT PHOSPHOLIPASE A2"/>
    <property type="match status" value="1"/>
</dbReference>
<feature type="active site" description="Nucleophile" evidence="8">
    <location>
        <position position="496"/>
    </location>
</feature>
<keyword evidence="2" id="KW-0677">Repeat</keyword>
<dbReference type="EC" id="3.1.1.4" evidence="1"/>
<dbReference type="SUPFAM" id="SSF48403">
    <property type="entry name" value="Ankyrin repeat"/>
    <property type="match status" value="1"/>
</dbReference>
<name>A0A9P0HAB8_NEZVI</name>
<dbReference type="InterPro" id="IPR047148">
    <property type="entry name" value="PLPL9"/>
</dbReference>
<feature type="domain" description="PNPLA" evidence="9">
    <location>
        <begin position="458"/>
        <end position="644"/>
    </location>
</feature>
<dbReference type="Pfam" id="PF01734">
    <property type="entry name" value="Patatin"/>
    <property type="match status" value="1"/>
</dbReference>
<accession>A0A9P0HAB8</accession>